<dbReference type="Gene3D" id="1.10.150.450">
    <property type="match status" value="1"/>
</dbReference>
<evidence type="ECO:0000313" key="1">
    <source>
        <dbReference type="EMBL" id="MDT1063857.1"/>
    </source>
</evidence>
<dbReference type="NCBIfam" id="TIGR01993">
    <property type="entry name" value="Pyr-5-nucltdase"/>
    <property type="match status" value="1"/>
</dbReference>
<dbReference type="InterPro" id="IPR023214">
    <property type="entry name" value="HAD_sf"/>
</dbReference>
<reference evidence="2" key="1">
    <citation type="submission" date="2023-07" db="EMBL/GenBank/DDBJ databases">
        <title>Characterization of two Paracoccaceae strains isolated from Phycosphere and proposal of Xinfangfangia lacusdiani sp. nov.</title>
        <authorList>
            <person name="Deng Y."/>
            <person name="Zhang Y.Q."/>
        </authorList>
    </citation>
    <scope>NUCLEOTIDE SEQUENCE [LARGE SCALE GENOMIC DNA]</scope>
    <source>
        <strain evidence="2">CPCC 101403</strain>
    </source>
</reference>
<keyword evidence="2" id="KW-1185">Reference proteome</keyword>
<dbReference type="SFLD" id="SFLDS00003">
    <property type="entry name" value="Haloacid_Dehalogenase"/>
    <property type="match status" value="1"/>
</dbReference>
<dbReference type="Gene3D" id="3.40.50.1000">
    <property type="entry name" value="HAD superfamily/HAD-like"/>
    <property type="match status" value="1"/>
</dbReference>
<dbReference type="PANTHER" id="PTHR12725:SF117">
    <property type="entry name" value="HALOACID DEHALOGENASE-LIKE HYDROLASE"/>
    <property type="match status" value="1"/>
</dbReference>
<organism evidence="1 2">
    <name type="scientific">Paracoccus broussonetiae</name>
    <dbReference type="NCBI Taxonomy" id="3075834"/>
    <lineage>
        <taxon>Bacteria</taxon>
        <taxon>Pseudomonadati</taxon>
        <taxon>Pseudomonadota</taxon>
        <taxon>Alphaproteobacteria</taxon>
        <taxon>Rhodobacterales</taxon>
        <taxon>Paracoccaceae</taxon>
        <taxon>Paracoccus</taxon>
    </lineage>
</organism>
<dbReference type="Pfam" id="PF00702">
    <property type="entry name" value="Hydrolase"/>
    <property type="match status" value="1"/>
</dbReference>
<dbReference type="CDD" id="cd02604">
    <property type="entry name" value="HAD_5NT"/>
    <property type="match status" value="1"/>
</dbReference>
<sequence length="240" mass="26813">MDFHHVTTWVFDLDNTLYAPEMRLFDQIEKRMTAYVMRELRVSEARASHLRDHYWRQHGTTLAGLMVEHAIDPLPYLREVHDIDFSHLVPDPDLARLISDLPGRKIIHTNADIEYAAKVLDHRGLAVFDEIHGIDTTGFLPKPDPASYAAVIGATGFDPAAAAMFEDDPRNLLVPHELGMRTVLVGTGRHGPDELAADHDHGAHVQHRTMDLTAFLRELAAGRSVDVPGEVLRGNARKSG</sequence>
<dbReference type="InterPro" id="IPR010237">
    <property type="entry name" value="Pyr-5-nucltdase"/>
</dbReference>
<proteinExistence type="predicted"/>
<dbReference type="InterPro" id="IPR006439">
    <property type="entry name" value="HAD-SF_hydro_IA"/>
</dbReference>
<dbReference type="SUPFAM" id="SSF56784">
    <property type="entry name" value="HAD-like"/>
    <property type="match status" value="1"/>
</dbReference>
<dbReference type="Proteomes" id="UP001251085">
    <property type="component" value="Unassembled WGS sequence"/>
</dbReference>
<dbReference type="NCBIfam" id="TIGR01509">
    <property type="entry name" value="HAD-SF-IA-v3"/>
    <property type="match status" value="1"/>
</dbReference>
<dbReference type="SFLD" id="SFLDG01129">
    <property type="entry name" value="C1.5:_HAD__Beta-PGM__Phosphata"/>
    <property type="match status" value="1"/>
</dbReference>
<dbReference type="PANTHER" id="PTHR12725">
    <property type="entry name" value="HALOACID DEHALOGENASE-LIKE HYDROLASE"/>
    <property type="match status" value="1"/>
</dbReference>
<name>A0ABU3EHY0_9RHOB</name>
<protein>
    <submittedName>
        <fullName evidence="1">Pyrimidine 5'-nucleotidase</fullName>
    </submittedName>
</protein>
<dbReference type="RefSeq" id="WP_311760944.1">
    <property type="nucleotide sequence ID" value="NZ_JAVRQI010000015.1"/>
</dbReference>
<accession>A0ABU3EHY0</accession>
<dbReference type="SFLD" id="SFLDG01132">
    <property type="entry name" value="C1.5.3:_5'-Nucleotidase_Like"/>
    <property type="match status" value="1"/>
</dbReference>
<comment type="caution">
    <text evidence="1">The sequence shown here is derived from an EMBL/GenBank/DDBJ whole genome shotgun (WGS) entry which is preliminary data.</text>
</comment>
<dbReference type="InterPro" id="IPR036412">
    <property type="entry name" value="HAD-like_sf"/>
</dbReference>
<evidence type="ECO:0000313" key="2">
    <source>
        <dbReference type="Proteomes" id="UP001251085"/>
    </source>
</evidence>
<gene>
    <name evidence="1" type="ORF">RM190_18495</name>
</gene>
<dbReference type="EMBL" id="JAVRQI010000015">
    <property type="protein sequence ID" value="MDT1063857.1"/>
    <property type="molecule type" value="Genomic_DNA"/>
</dbReference>